<evidence type="ECO:0000313" key="3">
    <source>
        <dbReference type="RefSeq" id="XP_031754180.1"/>
    </source>
</evidence>
<feature type="signal peptide" evidence="1">
    <location>
        <begin position="1"/>
        <end position="21"/>
    </location>
</feature>
<proteinExistence type="predicted"/>
<dbReference type="PANTHER" id="PTHR18841:SF2">
    <property type="entry name" value="VITELLINE MEMBRANE OUTER LAYER PROTEIN 1 HOMOLOG"/>
    <property type="match status" value="1"/>
</dbReference>
<dbReference type="AGR" id="Xenbase:XB-GENE-29095347"/>
<dbReference type="Xenbase" id="XB-GENE-29095347">
    <property type="gene designation" value="LOC116409591"/>
</dbReference>
<dbReference type="InterPro" id="IPR005515">
    <property type="entry name" value="VOMI"/>
</dbReference>
<organism evidence="2 3">
    <name type="scientific">Xenopus tropicalis</name>
    <name type="common">Western clawed frog</name>
    <name type="synonym">Silurana tropicalis</name>
    <dbReference type="NCBI Taxonomy" id="8364"/>
    <lineage>
        <taxon>Eukaryota</taxon>
        <taxon>Metazoa</taxon>
        <taxon>Chordata</taxon>
        <taxon>Craniata</taxon>
        <taxon>Vertebrata</taxon>
        <taxon>Euteleostomi</taxon>
        <taxon>Amphibia</taxon>
        <taxon>Batrachia</taxon>
        <taxon>Anura</taxon>
        <taxon>Pipoidea</taxon>
        <taxon>Pipidae</taxon>
        <taxon>Xenopodinae</taxon>
        <taxon>Xenopus</taxon>
        <taxon>Silurana</taxon>
    </lineage>
</organism>
<dbReference type="OrthoDB" id="6344411at2759"/>
<dbReference type="OMA" id="TSANWAK"/>
<name>A0A8J1JAX7_XENTR</name>
<protein>
    <submittedName>
        <fullName evidence="3">Vitelline membrane outer layer protein 1 homolog</fullName>
    </submittedName>
</protein>
<dbReference type="Pfam" id="PF03762">
    <property type="entry name" value="VOMI"/>
    <property type="match status" value="1"/>
</dbReference>
<evidence type="ECO:0000256" key="1">
    <source>
        <dbReference type="SAM" id="SignalP"/>
    </source>
</evidence>
<reference evidence="3" key="1">
    <citation type="submission" date="2025-08" db="UniProtKB">
        <authorList>
            <consortium name="RefSeq"/>
        </authorList>
    </citation>
    <scope>IDENTIFICATION</scope>
    <source>
        <strain evidence="3">Nigerian</strain>
        <tissue evidence="3">Liver and blood</tissue>
    </source>
</reference>
<dbReference type="Gene3D" id="2.100.10.20">
    <property type="entry name" value="Vitelline membrane outer layer protein I (VOMI)"/>
    <property type="match status" value="1"/>
</dbReference>
<accession>A0A8J1JAX7</accession>
<dbReference type="GeneID" id="116409591"/>
<dbReference type="SUPFAM" id="SSF51092">
    <property type="entry name" value="Vitelline membrane outer protein-I (VMO-I)"/>
    <property type="match status" value="1"/>
</dbReference>
<dbReference type="AlphaFoldDB" id="A0A8J1JAX7"/>
<sequence>MLRLAPLGLLFCLLRVENGNGERKFIGVNNGGDLGYWSSAEFCPGALKARGFSLKVERRQKIGDDTALNGIKLFCGKDGSYSQDISITSAEGRHFIVRVSVLHSERGGAFSGRSLRWGKWTEPKWCSHGFLTQFALKHEDNFLVNDYTAANNILFRCSKGSELEGDGESWGAYGDWSATCAAGFSGIQTRVEEDQGKFNDDTSLNDVMFSC</sequence>
<gene>
    <name evidence="3 4" type="primary">LOC116409591</name>
</gene>
<keyword evidence="2" id="KW-1185">Reference proteome</keyword>
<dbReference type="GO" id="GO:0005615">
    <property type="term" value="C:extracellular space"/>
    <property type="evidence" value="ECO:0000318"/>
    <property type="project" value="GO_Central"/>
</dbReference>
<evidence type="ECO:0000313" key="2">
    <source>
        <dbReference type="Proteomes" id="UP000008143"/>
    </source>
</evidence>
<dbReference type="InterPro" id="IPR036706">
    <property type="entry name" value="VOMI_sf"/>
</dbReference>
<dbReference type="Proteomes" id="UP000008143">
    <property type="component" value="Chromosome 3"/>
</dbReference>
<evidence type="ECO:0000313" key="4">
    <source>
        <dbReference type="Xenbase" id="XB-GENE-29095347"/>
    </source>
</evidence>
<dbReference type="PANTHER" id="PTHR18841">
    <property type="entry name" value="VITELLINE MEMBRANE OUTER LAYER PROTEIN I-RELATED"/>
    <property type="match status" value="1"/>
</dbReference>
<dbReference type="KEGG" id="xtr:116409591"/>
<feature type="chain" id="PRO_5035308687" evidence="1">
    <location>
        <begin position="22"/>
        <end position="211"/>
    </location>
</feature>
<dbReference type="RefSeq" id="XP_031754180.1">
    <property type="nucleotide sequence ID" value="XM_031898320.1"/>
</dbReference>
<keyword evidence="1" id="KW-0732">Signal</keyword>